<gene>
    <name evidence="1" type="ORF">SpAn4DRAFT_4378</name>
</gene>
<proteinExistence type="predicted"/>
<evidence type="ECO:0000313" key="1">
    <source>
        <dbReference type="EMBL" id="CQR75014.1"/>
    </source>
</evidence>
<keyword evidence="2" id="KW-1185">Reference proteome</keyword>
<reference evidence="2" key="1">
    <citation type="submission" date="2015-03" db="EMBL/GenBank/DDBJ databases">
        <authorList>
            <person name="Nijsse Bart"/>
        </authorList>
    </citation>
    <scope>NUCLEOTIDE SEQUENCE [LARGE SCALE GENOMIC DNA]</scope>
</reference>
<organism evidence="1 2">
    <name type="scientific">Sporomusa ovata</name>
    <dbReference type="NCBI Taxonomy" id="2378"/>
    <lineage>
        <taxon>Bacteria</taxon>
        <taxon>Bacillati</taxon>
        <taxon>Bacillota</taxon>
        <taxon>Negativicutes</taxon>
        <taxon>Selenomonadales</taxon>
        <taxon>Sporomusaceae</taxon>
        <taxon>Sporomusa</taxon>
    </lineage>
</organism>
<dbReference type="EMBL" id="CTRP01000016">
    <property type="protein sequence ID" value="CQR75014.1"/>
    <property type="molecule type" value="Genomic_DNA"/>
</dbReference>
<name>A0A0U1L7Z0_9FIRM</name>
<accession>A0A0U1L7Z0</accession>
<sequence>MKKIWNILQVILQIDIVGIFNRYIGILKLNKNKGLVLCQEKVQLKCGI</sequence>
<protein>
    <submittedName>
        <fullName evidence="1">Uncharacterized protein</fullName>
    </submittedName>
</protein>
<dbReference type="AlphaFoldDB" id="A0A0U1L7Z0"/>
<evidence type="ECO:0000313" key="2">
    <source>
        <dbReference type="Proteomes" id="UP000049855"/>
    </source>
</evidence>
<dbReference type="Proteomes" id="UP000049855">
    <property type="component" value="Unassembled WGS sequence"/>
</dbReference>